<sequence length="32" mass="3931">MTSELQKQLEEMNAFNMIEHFKTLYQEQARIE</sequence>
<dbReference type="EMBL" id="ASHM01140672">
    <property type="protein sequence ID" value="PNX61199.1"/>
    <property type="molecule type" value="Genomic_DNA"/>
</dbReference>
<reference evidence="1 2" key="1">
    <citation type="journal article" date="2014" name="Am. J. Bot.">
        <title>Genome assembly and annotation for red clover (Trifolium pratense; Fabaceae).</title>
        <authorList>
            <person name="Istvanek J."/>
            <person name="Jaros M."/>
            <person name="Krenek A."/>
            <person name="Repkova J."/>
        </authorList>
    </citation>
    <scope>NUCLEOTIDE SEQUENCE [LARGE SCALE GENOMIC DNA]</scope>
    <source>
        <strain evidence="2">cv. Tatra</strain>
        <tissue evidence="1">Young leaves</tissue>
    </source>
</reference>
<organism evidence="1 2">
    <name type="scientific">Trifolium pratense</name>
    <name type="common">Red clover</name>
    <dbReference type="NCBI Taxonomy" id="57577"/>
    <lineage>
        <taxon>Eukaryota</taxon>
        <taxon>Viridiplantae</taxon>
        <taxon>Streptophyta</taxon>
        <taxon>Embryophyta</taxon>
        <taxon>Tracheophyta</taxon>
        <taxon>Spermatophyta</taxon>
        <taxon>Magnoliopsida</taxon>
        <taxon>eudicotyledons</taxon>
        <taxon>Gunneridae</taxon>
        <taxon>Pentapetalae</taxon>
        <taxon>rosids</taxon>
        <taxon>fabids</taxon>
        <taxon>Fabales</taxon>
        <taxon>Fabaceae</taxon>
        <taxon>Papilionoideae</taxon>
        <taxon>50 kb inversion clade</taxon>
        <taxon>NPAAA clade</taxon>
        <taxon>Hologalegina</taxon>
        <taxon>IRL clade</taxon>
        <taxon>Trifolieae</taxon>
        <taxon>Trifolium</taxon>
    </lineage>
</organism>
<name>A0A2K3K4I6_TRIPR</name>
<dbReference type="AlphaFoldDB" id="A0A2K3K4I6"/>
<dbReference type="Proteomes" id="UP000236291">
    <property type="component" value="Unassembled WGS sequence"/>
</dbReference>
<comment type="caution">
    <text evidence="1">The sequence shown here is derived from an EMBL/GenBank/DDBJ whole genome shotgun (WGS) entry which is preliminary data.</text>
</comment>
<protein>
    <submittedName>
        <fullName evidence="1">Uncharacterized protein</fullName>
    </submittedName>
</protein>
<reference evidence="1 2" key="2">
    <citation type="journal article" date="2017" name="Front. Plant Sci.">
        <title>Gene Classification and Mining of Molecular Markers Useful in Red Clover (Trifolium pratense) Breeding.</title>
        <authorList>
            <person name="Istvanek J."/>
            <person name="Dluhosova J."/>
            <person name="Dluhos P."/>
            <person name="Patkova L."/>
            <person name="Nedelnik J."/>
            <person name="Repkova J."/>
        </authorList>
    </citation>
    <scope>NUCLEOTIDE SEQUENCE [LARGE SCALE GENOMIC DNA]</scope>
    <source>
        <strain evidence="2">cv. Tatra</strain>
        <tissue evidence="1">Young leaves</tissue>
    </source>
</reference>
<accession>A0A2K3K4I6</accession>
<gene>
    <name evidence="1" type="ORF">L195_g060551</name>
</gene>
<feature type="non-terminal residue" evidence="1">
    <location>
        <position position="32"/>
    </location>
</feature>
<proteinExistence type="predicted"/>
<evidence type="ECO:0000313" key="2">
    <source>
        <dbReference type="Proteomes" id="UP000236291"/>
    </source>
</evidence>
<evidence type="ECO:0000313" key="1">
    <source>
        <dbReference type="EMBL" id="PNX61199.1"/>
    </source>
</evidence>